<evidence type="ECO:0000313" key="2">
    <source>
        <dbReference type="Proteomes" id="UP001055115"/>
    </source>
</evidence>
<organism evidence="1 2">
    <name type="scientific">Colletotrichum spaethianum</name>
    <dbReference type="NCBI Taxonomy" id="700344"/>
    <lineage>
        <taxon>Eukaryota</taxon>
        <taxon>Fungi</taxon>
        <taxon>Dikarya</taxon>
        <taxon>Ascomycota</taxon>
        <taxon>Pezizomycotina</taxon>
        <taxon>Sordariomycetes</taxon>
        <taxon>Hypocreomycetidae</taxon>
        <taxon>Glomerellales</taxon>
        <taxon>Glomerellaceae</taxon>
        <taxon>Colletotrichum</taxon>
        <taxon>Colletotrichum spaethianum species complex</taxon>
    </lineage>
</organism>
<protein>
    <submittedName>
        <fullName evidence="1">Uncharacterized protein</fullName>
    </submittedName>
</protein>
<sequence>MSSVPNQGCARHYCVGKPRPRRIDGLSWMDPVYPNIDPVTLHLDDPSPSQVSQPLPHQLDDLYISELPQINKKFGLRTREAAVFAKADAYTAKDEAQQLVGNAIDVKEWTWFPFWARDR</sequence>
<keyword evidence="2" id="KW-1185">Reference proteome</keyword>
<accession>A0AA37UKY6</accession>
<proteinExistence type="predicted"/>
<dbReference type="RefSeq" id="XP_049133201.1">
    <property type="nucleotide sequence ID" value="XM_049277244.1"/>
</dbReference>
<comment type="caution">
    <text evidence="1">The sequence shown here is derived from an EMBL/GenBank/DDBJ whole genome shotgun (WGS) entry which is preliminary data.</text>
</comment>
<dbReference type="EMBL" id="BQXU01000041">
    <property type="protein sequence ID" value="GKT50851.1"/>
    <property type="molecule type" value="Genomic_DNA"/>
</dbReference>
<reference evidence="1 2" key="1">
    <citation type="submission" date="2022-03" db="EMBL/GenBank/DDBJ databases">
        <title>Genome data of Colletotrichum spp.</title>
        <authorList>
            <person name="Utami Y.D."/>
            <person name="Hiruma K."/>
        </authorList>
    </citation>
    <scope>NUCLEOTIDE SEQUENCE [LARGE SCALE GENOMIC DNA]</scope>
    <source>
        <strain evidence="1 2">MAFF 239500</strain>
    </source>
</reference>
<dbReference type="AlphaFoldDB" id="A0AA37UKY6"/>
<evidence type="ECO:0000313" key="1">
    <source>
        <dbReference type="EMBL" id="GKT50851.1"/>
    </source>
</evidence>
<dbReference type="Proteomes" id="UP001055115">
    <property type="component" value="Unassembled WGS sequence"/>
</dbReference>
<name>A0AA37UKY6_9PEZI</name>
<gene>
    <name evidence="1" type="ORF">ColSpa_11032</name>
</gene>
<dbReference type="GeneID" id="73331834"/>